<evidence type="ECO:0000313" key="3">
    <source>
        <dbReference type="Proteomes" id="UP000322139"/>
    </source>
</evidence>
<sequence>MNRLMTTALLIGAGMAAQNYIQKNDIMSSRQMKKLQNRIVRSFS</sequence>
<proteinExistence type="predicted"/>
<evidence type="ECO:0000313" key="2">
    <source>
        <dbReference type="EMBL" id="TYS66208.1"/>
    </source>
</evidence>
<dbReference type="InterPro" id="IPR025029">
    <property type="entry name" value="DUF3918"/>
</dbReference>
<dbReference type="EMBL" id="VTER01000012">
    <property type="protein sequence ID" value="TYS44374.1"/>
    <property type="molecule type" value="Genomic_DNA"/>
</dbReference>
<gene>
    <name evidence="2" type="ORF">FZD47_01610</name>
    <name evidence="1" type="ORF">FZD51_21105</name>
</gene>
<evidence type="ECO:0000313" key="4">
    <source>
        <dbReference type="Proteomes" id="UP000323732"/>
    </source>
</evidence>
<protein>
    <submittedName>
        <fullName evidence="2">DUF3918 domain-containing protein</fullName>
    </submittedName>
</protein>
<dbReference type="GeneID" id="97350770"/>
<name>A0A5D4SV97_9BACI</name>
<dbReference type="AlphaFoldDB" id="A0A5D4SV97"/>
<organism evidence="2 4">
    <name type="scientific">Bacillus infantis</name>
    <dbReference type="NCBI Taxonomy" id="324767"/>
    <lineage>
        <taxon>Bacteria</taxon>
        <taxon>Bacillati</taxon>
        <taxon>Bacillota</taxon>
        <taxon>Bacilli</taxon>
        <taxon>Bacillales</taxon>
        <taxon>Bacillaceae</taxon>
        <taxon>Bacillus</taxon>
    </lineage>
</organism>
<dbReference type="EMBL" id="VTES01000001">
    <property type="protein sequence ID" value="TYS66208.1"/>
    <property type="molecule type" value="Genomic_DNA"/>
</dbReference>
<comment type="caution">
    <text evidence="2">The sequence shown here is derived from an EMBL/GenBank/DDBJ whole genome shotgun (WGS) entry which is preliminary data.</text>
</comment>
<accession>A0A5D4SV97</accession>
<reference evidence="3 4" key="1">
    <citation type="submission" date="2019-08" db="EMBL/GenBank/DDBJ databases">
        <title>Bacillus genomes from the desert of Cuatro Cienegas, Coahuila.</title>
        <authorList>
            <person name="Olmedo-Alvarez G."/>
        </authorList>
    </citation>
    <scope>NUCLEOTIDE SEQUENCE [LARGE SCALE GENOMIC DNA]</scope>
    <source>
        <strain evidence="2 4">CH37_1T</strain>
        <strain evidence="1 3">CH446_14T</strain>
    </source>
</reference>
<dbReference type="Proteomes" id="UP000322139">
    <property type="component" value="Unassembled WGS sequence"/>
</dbReference>
<dbReference type="Proteomes" id="UP000323732">
    <property type="component" value="Unassembled WGS sequence"/>
</dbReference>
<evidence type="ECO:0000313" key="1">
    <source>
        <dbReference type="EMBL" id="TYS44374.1"/>
    </source>
</evidence>
<dbReference type="Pfam" id="PF13056">
    <property type="entry name" value="DUF3918"/>
    <property type="match status" value="1"/>
</dbReference>
<dbReference type="RefSeq" id="WP_022544219.1">
    <property type="nucleotide sequence ID" value="NZ_CP160000.1"/>
</dbReference>